<comment type="caution">
    <text evidence="1">The sequence shown here is derived from an EMBL/GenBank/DDBJ whole genome shotgun (WGS) entry which is preliminary data.</text>
</comment>
<dbReference type="EMBL" id="JARPTC010000033">
    <property type="protein sequence ID" value="MDO7789061.1"/>
    <property type="molecule type" value="Genomic_DNA"/>
</dbReference>
<gene>
    <name evidence="1" type="ORF">P6N53_17765</name>
</gene>
<reference evidence="1" key="1">
    <citation type="journal article" date="2023" name="J. Hazard. Mater.">
        <title>Anaerobic biodegradation of pyrene and benzo[a]pyrene by a new sulfate-reducing Desulforamulus aquiferis strain DSA.</title>
        <authorList>
            <person name="Zhang Z."/>
            <person name="Sun J."/>
            <person name="Gong X."/>
            <person name="Wang C."/>
            <person name="Wang H."/>
        </authorList>
    </citation>
    <scope>NUCLEOTIDE SEQUENCE</scope>
    <source>
        <strain evidence="1">DSA</strain>
    </source>
</reference>
<name>A0AAW7ZIA2_9FIRM</name>
<evidence type="ECO:0000313" key="1">
    <source>
        <dbReference type="EMBL" id="MDO7789061.1"/>
    </source>
</evidence>
<dbReference type="Proteomes" id="UP001172911">
    <property type="component" value="Unassembled WGS sequence"/>
</dbReference>
<accession>A0AAW7ZIA2</accession>
<evidence type="ECO:0000313" key="2">
    <source>
        <dbReference type="Proteomes" id="UP001172911"/>
    </source>
</evidence>
<keyword evidence="2" id="KW-1185">Reference proteome</keyword>
<dbReference type="RefSeq" id="WP_304545551.1">
    <property type="nucleotide sequence ID" value="NZ_JARPTC010000033.1"/>
</dbReference>
<organism evidence="1 2">
    <name type="scientific">Desulforamulus aquiferis</name>
    <dbReference type="NCBI Taxonomy" id="1397668"/>
    <lineage>
        <taxon>Bacteria</taxon>
        <taxon>Bacillati</taxon>
        <taxon>Bacillota</taxon>
        <taxon>Clostridia</taxon>
        <taxon>Eubacteriales</taxon>
        <taxon>Peptococcaceae</taxon>
        <taxon>Desulforamulus</taxon>
    </lineage>
</organism>
<sequence>MAGDRGFGSNSFSLFLIFILLYLSQKAVSVTGLSSKKNEGPDIVDEDKDQVGQKVAVGLTDGEISEYFNKPLADNYPEKEYNYQQPAHKPEYNEQDYEEMVDEMEPLVEPEDMESELGNEIENHTYELSEIELLVDQQTAVEANDDSADQEEDLAAIQPGAVYSDEPVLGGQESLFLKPTVMNYPVVKGGSGPKISINYGK</sequence>
<proteinExistence type="predicted"/>
<dbReference type="AlphaFoldDB" id="A0AAW7ZIA2"/>
<protein>
    <submittedName>
        <fullName evidence="1">Uncharacterized protein</fullName>
    </submittedName>
</protein>
<reference evidence="1" key="2">
    <citation type="submission" date="2023-03" db="EMBL/GenBank/DDBJ databases">
        <authorList>
            <person name="Zhang Z."/>
        </authorList>
    </citation>
    <scope>NUCLEOTIDE SEQUENCE</scope>
    <source>
        <strain evidence="1">DSA</strain>
    </source>
</reference>